<comment type="similarity">
    <text evidence="2">Belongs to the CitM (TC 2.A.11) transporter family.</text>
</comment>
<dbReference type="EC" id="4.6.1.1" evidence="13"/>
<evidence type="ECO:0000256" key="2">
    <source>
        <dbReference type="ARBA" id="ARBA00009843"/>
    </source>
</evidence>
<evidence type="ECO:0000313" key="13">
    <source>
        <dbReference type="EMBL" id="VBA44102.1"/>
    </source>
</evidence>
<feature type="transmembrane region" description="Helical" evidence="11">
    <location>
        <begin position="175"/>
        <end position="196"/>
    </location>
</feature>
<keyword evidence="3" id="KW-0813">Transport</keyword>
<dbReference type="InterPro" id="IPR029787">
    <property type="entry name" value="Nucleotide_cyclase"/>
</dbReference>
<dbReference type="GO" id="GO:0005886">
    <property type="term" value="C:plasma membrane"/>
    <property type="evidence" value="ECO:0007669"/>
    <property type="project" value="UniProtKB-SubCell"/>
</dbReference>
<keyword evidence="14" id="KW-1185">Reference proteome</keyword>
<dbReference type="PRINTS" id="PR00758">
    <property type="entry name" value="ARSENICPUMP"/>
</dbReference>
<dbReference type="EMBL" id="UPHQ01000256">
    <property type="protein sequence ID" value="VBA44102.1"/>
    <property type="molecule type" value="Genomic_DNA"/>
</dbReference>
<proteinExistence type="inferred from homology"/>
<dbReference type="Pfam" id="PF13191">
    <property type="entry name" value="AAA_16"/>
    <property type="match status" value="1"/>
</dbReference>
<dbReference type="InterPro" id="IPR001054">
    <property type="entry name" value="A/G_cyclase"/>
</dbReference>
<evidence type="ECO:0000256" key="7">
    <source>
        <dbReference type="ARBA" id="ARBA00022840"/>
    </source>
</evidence>
<evidence type="ECO:0000313" key="14">
    <source>
        <dbReference type="Proteomes" id="UP000267289"/>
    </source>
</evidence>
<dbReference type="CDD" id="cd07302">
    <property type="entry name" value="CHD"/>
    <property type="match status" value="1"/>
</dbReference>
<name>A0A498QHW2_9MYCO</name>
<feature type="transmembrane region" description="Helical" evidence="11">
    <location>
        <begin position="29"/>
        <end position="45"/>
    </location>
</feature>
<evidence type="ECO:0000256" key="8">
    <source>
        <dbReference type="ARBA" id="ARBA00022989"/>
    </source>
</evidence>
<dbReference type="InterPro" id="IPR000802">
    <property type="entry name" value="Arsenical_pump_ArsB"/>
</dbReference>
<dbReference type="GO" id="GO:0015105">
    <property type="term" value="F:arsenite transmembrane transporter activity"/>
    <property type="evidence" value="ECO:0007669"/>
    <property type="project" value="InterPro"/>
</dbReference>
<dbReference type="GO" id="GO:0009190">
    <property type="term" value="P:cyclic nucleotide biosynthetic process"/>
    <property type="evidence" value="ECO:0007669"/>
    <property type="project" value="InterPro"/>
</dbReference>
<reference evidence="13 14" key="1">
    <citation type="submission" date="2018-09" db="EMBL/GenBank/DDBJ databases">
        <authorList>
            <person name="Tagini F."/>
        </authorList>
    </citation>
    <scope>NUCLEOTIDE SEQUENCE [LARGE SCALE GENOMIC DNA]</scope>
    <source>
        <strain evidence="13 14">MK13</strain>
    </source>
</reference>
<dbReference type="Gene3D" id="3.30.70.1230">
    <property type="entry name" value="Nucleotide cyclase"/>
    <property type="match status" value="1"/>
</dbReference>
<feature type="region of interest" description="Disordered" evidence="10">
    <location>
        <begin position="725"/>
        <end position="754"/>
    </location>
</feature>
<dbReference type="GO" id="GO:0004016">
    <property type="term" value="F:adenylate cyclase activity"/>
    <property type="evidence" value="ECO:0007669"/>
    <property type="project" value="UniProtKB-EC"/>
</dbReference>
<keyword evidence="8 11" id="KW-1133">Transmembrane helix</keyword>
<evidence type="ECO:0000256" key="5">
    <source>
        <dbReference type="ARBA" id="ARBA00022692"/>
    </source>
</evidence>
<dbReference type="GO" id="GO:0005737">
    <property type="term" value="C:cytoplasm"/>
    <property type="evidence" value="ECO:0007669"/>
    <property type="project" value="TreeGrafter"/>
</dbReference>
<keyword evidence="4" id="KW-1003">Cell membrane</keyword>
<dbReference type="Proteomes" id="UP000267289">
    <property type="component" value="Unassembled WGS sequence"/>
</dbReference>
<dbReference type="Pfam" id="PF00211">
    <property type="entry name" value="Guanylate_cyc"/>
    <property type="match status" value="1"/>
</dbReference>
<feature type="transmembrane region" description="Helical" evidence="11">
    <location>
        <begin position="52"/>
        <end position="69"/>
    </location>
</feature>
<keyword evidence="9 11" id="KW-0472">Membrane</keyword>
<evidence type="ECO:0000256" key="1">
    <source>
        <dbReference type="ARBA" id="ARBA00004651"/>
    </source>
</evidence>
<feature type="transmembrane region" description="Helical" evidence="11">
    <location>
        <begin position="217"/>
        <end position="242"/>
    </location>
</feature>
<organism evidence="13 14">
    <name type="scientific">Mycobacterium innocens</name>
    <dbReference type="NCBI Taxonomy" id="2341083"/>
    <lineage>
        <taxon>Bacteria</taxon>
        <taxon>Bacillati</taxon>
        <taxon>Actinomycetota</taxon>
        <taxon>Actinomycetes</taxon>
        <taxon>Mycobacteriales</taxon>
        <taxon>Mycobacteriaceae</taxon>
        <taxon>Mycobacterium</taxon>
    </lineage>
</organism>
<dbReference type="SUPFAM" id="SSF52540">
    <property type="entry name" value="P-loop containing nucleoside triphosphate hydrolases"/>
    <property type="match status" value="1"/>
</dbReference>
<dbReference type="AlphaFoldDB" id="A0A498QHW2"/>
<dbReference type="SMART" id="SM00044">
    <property type="entry name" value="CYCc"/>
    <property type="match status" value="1"/>
</dbReference>
<evidence type="ECO:0000256" key="6">
    <source>
        <dbReference type="ARBA" id="ARBA00022741"/>
    </source>
</evidence>
<dbReference type="GO" id="GO:0005524">
    <property type="term" value="F:ATP binding"/>
    <property type="evidence" value="ECO:0007669"/>
    <property type="project" value="UniProtKB-KW"/>
</dbReference>
<evidence type="ECO:0000256" key="4">
    <source>
        <dbReference type="ARBA" id="ARBA00022475"/>
    </source>
</evidence>
<protein>
    <submittedName>
        <fullName evidence="13">Adenylate cyclase 2</fullName>
        <ecNumber evidence="13">4.6.1.1</ecNumber>
    </submittedName>
</protein>
<accession>A0A498QHW2</accession>
<dbReference type="InterPro" id="IPR027417">
    <property type="entry name" value="P-loop_NTPase"/>
</dbReference>
<evidence type="ECO:0000256" key="10">
    <source>
        <dbReference type="SAM" id="MobiDB-lite"/>
    </source>
</evidence>
<keyword evidence="13" id="KW-0456">Lyase</keyword>
<dbReference type="InterPro" id="IPR004680">
    <property type="entry name" value="Cit_transptr-like_dom"/>
</dbReference>
<feature type="domain" description="Guanylate cyclase" evidence="12">
    <location>
        <begin position="369"/>
        <end position="490"/>
    </location>
</feature>
<evidence type="ECO:0000259" key="12">
    <source>
        <dbReference type="PROSITE" id="PS50125"/>
    </source>
</evidence>
<comment type="subcellular location">
    <subcellularLocation>
        <location evidence="1">Cell membrane</location>
        <topology evidence="1">Multi-pass membrane protein</topology>
    </subcellularLocation>
</comment>
<evidence type="ECO:0000256" key="3">
    <source>
        <dbReference type="ARBA" id="ARBA00022448"/>
    </source>
</evidence>
<feature type="transmembrane region" description="Helical" evidence="11">
    <location>
        <begin position="99"/>
        <end position="125"/>
    </location>
</feature>
<dbReference type="Gene3D" id="3.40.50.300">
    <property type="entry name" value="P-loop containing nucleotide triphosphate hydrolases"/>
    <property type="match status" value="1"/>
</dbReference>
<dbReference type="Pfam" id="PF03600">
    <property type="entry name" value="CitMHS"/>
    <property type="match status" value="1"/>
</dbReference>
<keyword evidence="5 11" id="KW-0812">Transmembrane</keyword>
<keyword evidence="7" id="KW-0067">ATP-binding</keyword>
<dbReference type="PROSITE" id="PS50125">
    <property type="entry name" value="GUANYLATE_CYCLASE_2"/>
    <property type="match status" value="1"/>
</dbReference>
<sequence>MTLVVALLLLAVVLGFAVARPRGWPEPLAAVPVAVILIGIGAISLQQAAAQVAGLARVVAFLGAVLVLAKLCDDEGLFEAAGAAMARTSTGSAGLLRHVFVIAAVITAVLSLDATVVLLTPVVLAVVRRLRPPVRPYAYATAHLANAASLLLPVSNLTNLLAYHVAGISFIKFTLVMGLPWLAAVAAVYAMFRWFFARDLRVAPDPEQLGPPPRPPVFVLVVVALTLAGFVIAEAAGVAPAWAALAGASLHLAGAGAAQLPEQRVGQPRHQPGVGAFDAHQAHLLGGGQVTPGHQVAQHINGQRFALRQRVDHPRKPRSELTQLARHGVGQARRDRDVALPHPHPGQFPHLPGHHLIGQQLPKEQGVSASQLSEPSRATRVDRTAQRVFDHLTSCRSRKGTVDKFTGDGIMAVFGAPVALEDHALRACLAALGIQEEIIRLAAEVHRRDGVDLLLRVGLNSGQLIAGEIGAAALGYTAIGEQVGMAQRMESVAPPGGVMLSDSTARLVEGAAVLGDPQLARIKGAADAVPARRLLSVAVQRTGVSHSTLVGRDWELATLAAMFDRSMAGRGSVVTVVGPPGIGKTRLIAEAVQLAKQLGVEVFRPSVSRMPPTCRSIVVARRLRSVGQANGLDDQTARTQVRTRFPDADPQDLLLLDDLLGVADSEAELPRIDPDARRRRLTALINTAQLARSQPAVFVVEDAHWIDEVSESMLADFLAVTPPDSLAGADHPTDPNVTEPWPISPARRPLRWHR</sequence>
<dbReference type="PANTHER" id="PTHR16305">
    <property type="entry name" value="TESTICULAR SOLUBLE ADENYLYL CYCLASE"/>
    <property type="match status" value="1"/>
</dbReference>
<dbReference type="SUPFAM" id="SSF55073">
    <property type="entry name" value="Nucleotide cyclase"/>
    <property type="match status" value="1"/>
</dbReference>
<dbReference type="InterPro" id="IPR041664">
    <property type="entry name" value="AAA_16"/>
</dbReference>
<keyword evidence="6" id="KW-0547">Nucleotide-binding</keyword>
<dbReference type="GO" id="GO:0035556">
    <property type="term" value="P:intracellular signal transduction"/>
    <property type="evidence" value="ECO:0007669"/>
    <property type="project" value="InterPro"/>
</dbReference>
<evidence type="ECO:0000256" key="11">
    <source>
        <dbReference type="SAM" id="Phobius"/>
    </source>
</evidence>
<gene>
    <name evidence="13" type="primary">cyaB_5</name>
    <name evidence="13" type="ORF">LAUMK13_04857</name>
</gene>
<evidence type="ECO:0000256" key="9">
    <source>
        <dbReference type="ARBA" id="ARBA00023136"/>
    </source>
</evidence>
<dbReference type="PANTHER" id="PTHR16305:SF28">
    <property type="entry name" value="GUANYLATE CYCLASE DOMAIN-CONTAINING PROTEIN"/>
    <property type="match status" value="1"/>
</dbReference>